<feature type="domain" description="HTH tetR-type" evidence="5">
    <location>
        <begin position="11"/>
        <end position="71"/>
    </location>
</feature>
<reference evidence="6 7" key="1">
    <citation type="journal article" date="2022" name="J Glob Antimicrob Resist">
        <title>First complete genome of a multidrug resistant strain of the novel human pathogen Kalamiella piersonii (GABEKP28) identified in human saliva.</title>
        <authorList>
            <person name="McDonagh F."/>
            <person name="Singh N.K."/>
            <person name="Venkateswaran K."/>
            <person name="Lonappan A.M."/>
            <person name="Hallahan B."/>
            <person name="Tuohy A."/>
            <person name="Burke L."/>
            <person name="Kovarova A."/>
            <person name="Miliotis G."/>
        </authorList>
    </citation>
    <scope>NUCLEOTIDE SEQUENCE [LARGE SCALE GENOMIC DNA]</scope>
    <source>
        <strain evidence="6 7">GABEKP28</strain>
    </source>
</reference>
<accession>A0AAJ5QKR7</accession>
<sequence length="187" mass="20552">MLAPLLFDPDASARDRILTTAQRLFYQQGIRATGIDKVIAEAGVTKVTFYRHFPAKNQLIATVLDLRHQRWMQGFQQALAQMPLLQHALPAALKSWFDEADYRGCAFINASAELGDSLPDISERIRRHKREMADAIARRLAPEERCKTGQIMLLAEGAIVQVQLGGEAEAVTADLAAALAAILQTGA</sequence>
<keyword evidence="3" id="KW-0804">Transcription</keyword>
<keyword evidence="2 4" id="KW-0238">DNA-binding</keyword>
<proteinExistence type="predicted"/>
<dbReference type="PANTHER" id="PTHR47506:SF1">
    <property type="entry name" value="HTH-TYPE TRANSCRIPTIONAL REGULATOR YJDC"/>
    <property type="match status" value="1"/>
</dbReference>
<keyword evidence="1" id="KW-0805">Transcription regulation</keyword>
<dbReference type="Gene3D" id="1.10.357.10">
    <property type="entry name" value="Tetracycline Repressor, domain 2"/>
    <property type="match status" value="1"/>
</dbReference>
<protein>
    <submittedName>
        <fullName evidence="6">TetR/AcrR family transcriptional regulator</fullName>
    </submittedName>
</protein>
<dbReference type="InterPro" id="IPR036271">
    <property type="entry name" value="Tet_transcr_reg_TetR-rel_C_sf"/>
</dbReference>
<dbReference type="Proteomes" id="UP001211544">
    <property type="component" value="Chromosome"/>
</dbReference>
<evidence type="ECO:0000313" key="7">
    <source>
        <dbReference type="Proteomes" id="UP001211544"/>
    </source>
</evidence>
<dbReference type="InterPro" id="IPR009057">
    <property type="entry name" value="Homeodomain-like_sf"/>
</dbReference>
<dbReference type="EMBL" id="CP104758">
    <property type="protein sequence ID" value="WBG92013.1"/>
    <property type="molecule type" value="Genomic_DNA"/>
</dbReference>
<dbReference type="SUPFAM" id="SSF48498">
    <property type="entry name" value="Tetracyclin repressor-like, C-terminal domain"/>
    <property type="match status" value="1"/>
</dbReference>
<dbReference type="PROSITE" id="PS50977">
    <property type="entry name" value="HTH_TETR_2"/>
    <property type="match status" value="1"/>
</dbReference>
<dbReference type="Pfam" id="PF00440">
    <property type="entry name" value="TetR_N"/>
    <property type="match status" value="1"/>
</dbReference>
<dbReference type="PANTHER" id="PTHR47506">
    <property type="entry name" value="TRANSCRIPTIONAL REGULATORY PROTEIN"/>
    <property type="match status" value="1"/>
</dbReference>
<keyword evidence="7" id="KW-1185">Reference proteome</keyword>
<dbReference type="PRINTS" id="PR00455">
    <property type="entry name" value="HTHTETR"/>
</dbReference>
<organism evidence="6 7">
    <name type="scientific">Pantoea piersonii</name>
    <dbReference type="NCBI Taxonomy" id="2364647"/>
    <lineage>
        <taxon>Bacteria</taxon>
        <taxon>Pseudomonadati</taxon>
        <taxon>Pseudomonadota</taxon>
        <taxon>Gammaproteobacteria</taxon>
        <taxon>Enterobacterales</taxon>
        <taxon>Erwiniaceae</taxon>
        <taxon>Pantoea</taxon>
    </lineage>
</organism>
<evidence type="ECO:0000256" key="4">
    <source>
        <dbReference type="PROSITE-ProRule" id="PRU00335"/>
    </source>
</evidence>
<dbReference type="SUPFAM" id="SSF46689">
    <property type="entry name" value="Homeodomain-like"/>
    <property type="match status" value="1"/>
</dbReference>
<dbReference type="KEGG" id="kpie:N5580_05590"/>
<evidence type="ECO:0000259" key="5">
    <source>
        <dbReference type="PROSITE" id="PS50977"/>
    </source>
</evidence>
<evidence type="ECO:0000256" key="2">
    <source>
        <dbReference type="ARBA" id="ARBA00023125"/>
    </source>
</evidence>
<dbReference type="AlphaFoldDB" id="A0AAJ5QKR7"/>
<evidence type="ECO:0000256" key="3">
    <source>
        <dbReference type="ARBA" id="ARBA00023163"/>
    </source>
</evidence>
<feature type="DNA-binding region" description="H-T-H motif" evidence="4">
    <location>
        <begin position="34"/>
        <end position="53"/>
    </location>
</feature>
<name>A0AAJ5QKR7_9GAMM</name>
<dbReference type="RefSeq" id="WP_269950035.1">
    <property type="nucleotide sequence ID" value="NZ_CP104758.1"/>
</dbReference>
<evidence type="ECO:0000256" key="1">
    <source>
        <dbReference type="ARBA" id="ARBA00023015"/>
    </source>
</evidence>
<dbReference type="GO" id="GO:0003677">
    <property type="term" value="F:DNA binding"/>
    <property type="evidence" value="ECO:0007669"/>
    <property type="project" value="UniProtKB-UniRule"/>
</dbReference>
<dbReference type="InterPro" id="IPR001647">
    <property type="entry name" value="HTH_TetR"/>
</dbReference>
<evidence type="ECO:0000313" key="6">
    <source>
        <dbReference type="EMBL" id="WBG92013.1"/>
    </source>
</evidence>
<gene>
    <name evidence="6" type="ORF">N5580_05590</name>
</gene>